<protein>
    <submittedName>
        <fullName evidence="2">TAXI family TRAP transporter solute-binding subunit</fullName>
    </submittedName>
</protein>
<dbReference type="Proteomes" id="UP000651517">
    <property type="component" value="Unassembled WGS sequence"/>
</dbReference>
<comment type="caution">
    <text evidence="2">The sequence shown here is derived from an EMBL/GenBank/DDBJ whole genome shotgun (WGS) entry which is preliminary data.</text>
</comment>
<dbReference type="RefSeq" id="WP_191727075.1">
    <property type="nucleotide sequence ID" value="NZ_JACSPY010000016.1"/>
</dbReference>
<sequence>MTCVSRSAKLSKRLAALLIAGSLTLTGCGMITSGGTYSLESPAGHYENGMPTATVWTGYPVGTSNYAEQAAVAEVLIKDYETQVRMIGSDTGLGRVTPLRTGQAQAARLSDEAFYAFEAKYEFVAEDWGPQDLRTFWTPPTTVTVGVADNSDIHTLQDLKGKRVPWMPANPSTQEKIIGILHYAGLSEDDVVKVPTSYSEQPDLYKNGGVDMVLFGAQSAAIIEASNQKPLRWIDFDGDAAALKRLQEYAPSVQIREFESAVGMGDEPVHGPTYSIQMTTYAEFSADETYAMVKSFDEAFPKYEKATATTKDWDMRRIDWMPVVLPHHDGTVRYLKEKGIWTPAHEERNQQLIRRGETLRQGWQEVVENTPEDRLKETWEQWKKDNAPHVPLEDGPSA</sequence>
<evidence type="ECO:0000313" key="3">
    <source>
        <dbReference type="Proteomes" id="UP000651517"/>
    </source>
</evidence>
<dbReference type="PANTHER" id="PTHR42941">
    <property type="entry name" value="SLL1037 PROTEIN"/>
    <property type="match status" value="1"/>
</dbReference>
<gene>
    <name evidence="2" type="ORF">H9634_12615</name>
</gene>
<evidence type="ECO:0000256" key="1">
    <source>
        <dbReference type="SAM" id="MobiDB-lite"/>
    </source>
</evidence>
<name>A0ABR8WWZ8_9MICO</name>
<reference evidence="2 3" key="1">
    <citation type="submission" date="2020-08" db="EMBL/GenBank/DDBJ databases">
        <title>A Genomic Blueprint of the Chicken Gut Microbiome.</title>
        <authorList>
            <person name="Gilroy R."/>
            <person name="Ravi A."/>
            <person name="Getino M."/>
            <person name="Pursley I."/>
            <person name="Horton D.L."/>
            <person name="Alikhan N.-F."/>
            <person name="Baker D."/>
            <person name="Gharbi K."/>
            <person name="Hall N."/>
            <person name="Watson M."/>
            <person name="Adriaenssens E.M."/>
            <person name="Foster-Nyarko E."/>
            <person name="Jarju S."/>
            <person name="Secka A."/>
            <person name="Antonio M."/>
            <person name="Oren A."/>
            <person name="Chaudhuri R."/>
            <person name="La Ragione R.M."/>
            <person name="Hildebrand F."/>
            <person name="Pallen M.J."/>
        </authorList>
    </citation>
    <scope>NUCLEOTIDE SEQUENCE [LARGE SCALE GENOMIC DNA]</scope>
    <source>
        <strain evidence="2 3">Re57</strain>
    </source>
</reference>
<dbReference type="NCBIfam" id="TIGR02122">
    <property type="entry name" value="TRAP_TAXI"/>
    <property type="match status" value="1"/>
</dbReference>
<feature type="region of interest" description="Disordered" evidence="1">
    <location>
        <begin position="379"/>
        <end position="398"/>
    </location>
</feature>
<proteinExistence type="predicted"/>
<organism evidence="2 3">
    <name type="scientific">Brevibacterium gallinarum</name>
    <dbReference type="NCBI Taxonomy" id="2762220"/>
    <lineage>
        <taxon>Bacteria</taxon>
        <taxon>Bacillati</taxon>
        <taxon>Actinomycetota</taxon>
        <taxon>Actinomycetes</taxon>
        <taxon>Micrococcales</taxon>
        <taxon>Brevibacteriaceae</taxon>
        <taxon>Brevibacterium</taxon>
    </lineage>
</organism>
<dbReference type="InterPro" id="IPR011852">
    <property type="entry name" value="TRAP_TAXI"/>
</dbReference>
<dbReference type="SUPFAM" id="SSF53850">
    <property type="entry name" value="Periplasmic binding protein-like II"/>
    <property type="match status" value="1"/>
</dbReference>
<dbReference type="PROSITE" id="PS51257">
    <property type="entry name" value="PROKAR_LIPOPROTEIN"/>
    <property type="match status" value="1"/>
</dbReference>
<dbReference type="PANTHER" id="PTHR42941:SF1">
    <property type="entry name" value="SLL1037 PROTEIN"/>
    <property type="match status" value="1"/>
</dbReference>
<keyword evidence="3" id="KW-1185">Reference proteome</keyword>
<accession>A0ABR8WWZ8</accession>
<dbReference type="EMBL" id="JACSPY010000016">
    <property type="protein sequence ID" value="MBD8021623.1"/>
    <property type="molecule type" value="Genomic_DNA"/>
</dbReference>
<dbReference type="Pfam" id="PF16868">
    <property type="entry name" value="NMT1_3"/>
    <property type="match status" value="1"/>
</dbReference>
<evidence type="ECO:0000313" key="2">
    <source>
        <dbReference type="EMBL" id="MBD8021623.1"/>
    </source>
</evidence>
<dbReference type="Gene3D" id="3.40.190.10">
    <property type="entry name" value="Periplasmic binding protein-like II"/>
    <property type="match status" value="2"/>
</dbReference>